<dbReference type="KEGG" id="arf:AR1Y2_2004"/>
<sequence>MEHRPKKWAVFKKVLNSEGGLTLVELMVTFLLLGILMTAAITTLSPAMNVMARISNMSRAQSVADILLEKICGEIGSSAGQVQIDTGGEKITYTDKKGRTVIMYAKEEEGEKRLVLHYQAASISEGGAAAKKGVDWTFSRKTYMNQEIKNLKFEREKDTNLVKIILNVRNVKTGQSYKRTKVVECYKLDESGFITGSGFPDET</sequence>
<accession>A0A4P8ICS3</accession>
<proteinExistence type="predicted"/>
<evidence type="ECO:0000313" key="3">
    <source>
        <dbReference type="Proteomes" id="UP000298653"/>
    </source>
</evidence>
<dbReference type="AlphaFoldDB" id="A0A4P8ICS3"/>
<dbReference type="Pfam" id="PF07963">
    <property type="entry name" value="N_methyl"/>
    <property type="match status" value="1"/>
</dbReference>
<name>A0A4P8ICS3_9FIRM</name>
<dbReference type="OrthoDB" id="2055880at2"/>
<dbReference type="InterPro" id="IPR012902">
    <property type="entry name" value="N_methyl_site"/>
</dbReference>
<organism evidence="2 3">
    <name type="scientific">Anaerostipes rhamnosivorans</name>
    <dbReference type="NCBI Taxonomy" id="1229621"/>
    <lineage>
        <taxon>Bacteria</taxon>
        <taxon>Bacillati</taxon>
        <taxon>Bacillota</taxon>
        <taxon>Clostridia</taxon>
        <taxon>Lachnospirales</taxon>
        <taxon>Lachnospiraceae</taxon>
        <taxon>Anaerostipes</taxon>
    </lineage>
</organism>
<feature type="transmembrane region" description="Helical" evidence="1">
    <location>
        <begin position="20"/>
        <end position="44"/>
    </location>
</feature>
<dbReference type="PROSITE" id="PS00409">
    <property type="entry name" value="PROKAR_NTER_METHYL"/>
    <property type="match status" value="1"/>
</dbReference>
<reference evidence="2 3" key="1">
    <citation type="submission" date="2019-05" db="EMBL/GenBank/DDBJ databases">
        <title>Complete genome sequencing of Anaerostipes rhamnosivorans.</title>
        <authorList>
            <person name="Bui T.P.N."/>
            <person name="de Vos W.M."/>
        </authorList>
    </citation>
    <scope>NUCLEOTIDE SEQUENCE [LARGE SCALE GENOMIC DNA]</scope>
    <source>
        <strain evidence="2 3">1y2</strain>
    </source>
</reference>
<keyword evidence="1" id="KW-0812">Transmembrane</keyword>
<evidence type="ECO:0008006" key="4">
    <source>
        <dbReference type="Google" id="ProtNLM"/>
    </source>
</evidence>
<protein>
    <recommendedName>
        <fullName evidence="4">Prepilin-type N-terminal cleavage/methylation domain-containing protein</fullName>
    </recommendedName>
</protein>
<keyword evidence="1" id="KW-1133">Transmembrane helix</keyword>
<evidence type="ECO:0000256" key="1">
    <source>
        <dbReference type="SAM" id="Phobius"/>
    </source>
</evidence>
<keyword evidence="1" id="KW-0472">Membrane</keyword>
<evidence type="ECO:0000313" key="2">
    <source>
        <dbReference type="EMBL" id="QCP35458.1"/>
    </source>
</evidence>
<dbReference type="Proteomes" id="UP000298653">
    <property type="component" value="Chromosome"/>
</dbReference>
<keyword evidence="3" id="KW-1185">Reference proteome</keyword>
<dbReference type="EMBL" id="CP040058">
    <property type="protein sequence ID" value="QCP35458.1"/>
    <property type="molecule type" value="Genomic_DNA"/>
</dbReference>
<gene>
    <name evidence="2" type="ORF">AR1Y2_2004</name>
</gene>